<organism evidence="2 3">
    <name type="scientific">Prunus dulcis</name>
    <name type="common">Almond</name>
    <name type="synonym">Amygdalus dulcis</name>
    <dbReference type="NCBI Taxonomy" id="3755"/>
    <lineage>
        <taxon>Eukaryota</taxon>
        <taxon>Viridiplantae</taxon>
        <taxon>Streptophyta</taxon>
        <taxon>Embryophyta</taxon>
        <taxon>Tracheophyta</taxon>
        <taxon>Spermatophyta</taxon>
        <taxon>Magnoliopsida</taxon>
        <taxon>eudicotyledons</taxon>
        <taxon>Gunneridae</taxon>
        <taxon>Pentapetalae</taxon>
        <taxon>rosids</taxon>
        <taxon>fabids</taxon>
        <taxon>Rosales</taxon>
        <taxon>Rosaceae</taxon>
        <taxon>Amygdaloideae</taxon>
        <taxon>Amygdaleae</taxon>
        <taxon>Prunus</taxon>
    </lineage>
</organism>
<name>A0AAD4W3B5_PRUDU</name>
<evidence type="ECO:0000313" key="3">
    <source>
        <dbReference type="Proteomes" id="UP001054821"/>
    </source>
</evidence>
<sequence length="101" mass="11016">MSELRSAKSYALVTTSRLHWDNNAPLLQCPRAATRAGVQSDKASPENLQITSHPPDYRFYSTSGTLYSTTPKSNSDDKWSESASKTHGLTGNFTASIRGPP</sequence>
<feature type="region of interest" description="Disordered" evidence="1">
    <location>
        <begin position="69"/>
        <end position="101"/>
    </location>
</feature>
<dbReference type="AlphaFoldDB" id="A0AAD4W3B5"/>
<comment type="caution">
    <text evidence="2">The sequence shown here is derived from an EMBL/GenBank/DDBJ whole genome shotgun (WGS) entry which is preliminary data.</text>
</comment>
<keyword evidence="3" id="KW-1185">Reference proteome</keyword>
<reference evidence="2 3" key="1">
    <citation type="journal article" date="2022" name="G3 (Bethesda)">
        <title>Whole-genome sequence and methylome profiling of the almond [Prunus dulcis (Mill.) D.A. Webb] cultivar 'Nonpareil'.</title>
        <authorList>
            <person name="D'Amico-Willman K.M."/>
            <person name="Ouma W.Z."/>
            <person name="Meulia T."/>
            <person name="Sideli G.M."/>
            <person name="Gradziel T.M."/>
            <person name="Fresnedo-Ramirez J."/>
        </authorList>
    </citation>
    <scope>NUCLEOTIDE SEQUENCE [LARGE SCALE GENOMIC DNA]</scope>
    <source>
        <strain evidence="2">Clone GOH B32 T37-40</strain>
    </source>
</reference>
<accession>A0AAD4W3B5</accession>
<proteinExistence type="predicted"/>
<dbReference type="EMBL" id="JAJFAZ020000004">
    <property type="protein sequence ID" value="KAI5335563.1"/>
    <property type="molecule type" value="Genomic_DNA"/>
</dbReference>
<gene>
    <name evidence="2" type="ORF">L3X38_025696</name>
</gene>
<dbReference type="Proteomes" id="UP001054821">
    <property type="component" value="Chromosome 4"/>
</dbReference>
<evidence type="ECO:0000256" key="1">
    <source>
        <dbReference type="SAM" id="MobiDB-lite"/>
    </source>
</evidence>
<protein>
    <submittedName>
        <fullName evidence="2">Uncharacterized protein</fullName>
    </submittedName>
</protein>
<feature type="compositionally biased region" description="Polar residues" evidence="1">
    <location>
        <begin position="81"/>
        <end position="95"/>
    </location>
</feature>
<evidence type="ECO:0000313" key="2">
    <source>
        <dbReference type="EMBL" id="KAI5335563.1"/>
    </source>
</evidence>